<gene>
    <name evidence="3" type="ORF">CYCCA115_LOCUS22856</name>
</gene>
<reference evidence="3" key="1">
    <citation type="submission" date="2023-08" db="EMBL/GenBank/DDBJ databases">
        <authorList>
            <person name="Audoor S."/>
            <person name="Bilcke G."/>
        </authorList>
    </citation>
    <scope>NUCLEOTIDE SEQUENCE</scope>
</reference>
<feature type="compositionally biased region" description="Low complexity" evidence="1">
    <location>
        <begin position="110"/>
        <end position="119"/>
    </location>
</feature>
<feature type="region of interest" description="Disordered" evidence="1">
    <location>
        <begin position="89"/>
        <end position="131"/>
    </location>
</feature>
<sequence>MDMQTGDAQGFPAITYNPNHQNQILPSHQSPSKIYKYQSSSPQHMVVPDENEYIESQGIEYTYSETRPTPPASVAGSIARSVAKSLKSSSQSTVKSAESEDLKRAHHYQQQHNQQQQPQKNSKKTISHTEHTEKQQRAKKVFWVCFCSQLIVILILVIVWTSSPASLVEKSVLTQAENTASSGVLIGINDTFQINNWDEFLGLSDDDYFGDGTLCPSGIDTPIAVLTDKPCYARPDGTEGAYSEPIAVIFENCAPQPDDWIGIYDAEHNIFQPGIHRVDYWSWACGDQECQKPVRGGIIVFAGIQEYGNFKVHLHRREGEAEEMYLASSEIFTVQQTCIDYVWD</sequence>
<evidence type="ECO:0000256" key="2">
    <source>
        <dbReference type="SAM" id="Phobius"/>
    </source>
</evidence>
<dbReference type="EMBL" id="CAKOGP040002336">
    <property type="protein sequence ID" value="CAJ1967616.1"/>
    <property type="molecule type" value="Genomic_DNA"/>
</dbReference>
<feature type="region of interest" description="Disordered" evidence="1">
    <location>
        <begin position="1"/>
        <end position="27"/>
    </location>
</feature>
<name>A0AAD2JNR1_9STRA</name>
<protein>
    <submittedName>
        <fullName evidence="3">Uncharacterized protein</fullName>
    </submittedName>
</protein>
<keyword evidence="2" id="KW-0472">Membrane</keyword>
<comment type="caution">
    <text evidence="3">The sequence shown here is derived from an EMBL/GenBank/DDBJ whole genome shotgun (WGS) entry which is preliminary data.</text>
</comment>
<dbReference type="AlphaFoldDB" id="A0AAD2JNR1"/>
<dbReference type="Proteomes" id="UP001295423">
    <property type="component" value="Unassembled WGS sequence"/>
</dbReference>
<proteinExistence type="predicted"/>
<evidence type="ECO:0000313" key="3">
    <source>
        <dbReference type="EMBL" id="CAJ1967616.1"/>
    </source>
</evidence>
<keyword evidence="2" id="KW-0812">Transmembrane</keyword>
<feature type="transmembrane region" description="Helical" evidence="2">
    <location>
        <begin position="141"/>
        <end position="160"/>
    </location>
</feature>
<keyword evidence="2" id="KW-1133">Transmembrane helix</keyword>
<organism evidence="3 4">
    <name type="scientific">Cylindrotheca closterium</name>
    <dbReference type="NCBI Taxonomy" id="2856"/>
    <lineage>
        <taxon>Eukaryota</taxon>
        <taxon>Sar</taxon>
        <taxon>Stramenopiles</taxon>
        <taxon>Ochrophyta</taxon>
        <taxon>Bacillariophyta</taxon>
        <taxon>Bacillariophyceae</taxon>
        <taxon>Bacillariophycidae</taxon>
        <taxon>Bacillariales</taxon>
        <taxon>Bacillariaceae</taxon>
        <taxon>Cylindrotheca</taxon>
    </lineage>
</organism>
<keyword evidence="4" id="KW-1185">Reference proteome</keyword>
<evidence type="ECO:0000256" key="1">
    <source>
        <dbReference type="SAM" id="MobiDB-lite"/>
    </source>
</evidence>
<feature type="compositionally biased region" description="Polar residues" evidence="1">
    <location>
        <begin position="16"/>
        <end position="27"/>
    </location>
</feature>
<accession>A0AAD2JNR1</accession>
<evidence type="ECO:0000313" key="4">
    <source>
        <dbReference type="Proteomes" id="UP001295423"/>
    </source>
</evidence>